<dbReference type="Proteomes" id="UP000612585">
    <property type="component" value="Unassembled WGS sequence"/>
</dbReference>
<evidence type="ECO:0000313" key="2">
    <source>
        <dbReference type="Proteomes" id="UP000612585"/>
    </source>
</evidence>
<name>A0A8J4E316_9ACTN</name>
<evidence type="ECO:0000313" key="1">
    <source>
        <dbReference type="EMBL" id="GIJ57552.1"/>
    </source>
</evidence>
<dbReference type="Gene3D" id="2.130.10.10">
    <property type="entry name" value="YVTN repeat-like/Quinoprotein amine dehydrogenase"/>
    <property type="match status" value="2"/>
</dbReference>
<dbReference type="Pfam" id="PF07676">
    <property type="entry name" value="PD40"/>
    <property type="match status" value="1"/>
</dbReference>
<dbReference type="PANTHER" id="PTHR19879">
    <property type="entry name" value="TRANSCRIPTION INITIATION FACTOR TFIID"/>
    <property type="match status" value="1"/>
</dbReference>
<proteinExistence type="predicted"/>
<organism evidence="1 2">
    <name type="scientific">Virgisporangium aurantiacum</name>
    <dbReference type="NCBI Taxonomy" id="175570"/>
    <lineage>
        <taxon>Bacteria</taxon>
        <taxon>Bacillati</taxon>
        <taxon>Actinomycetota</taxon>
        <taxon>Actinomycetes</taxon>
        <taxon>Micromonosporales</taxon>
        <taxon>Micromonosporaceae</taxon>
        <taxon>Virgisporangium</taxon>
    </lineage>
</organism>
<dbReference type="PANTHER" id="PTHR19879:SF9">
    <property type="entry name" value="TRANSCRIPTION INITIATION FACTOR TFIID SUBUNIT 5"/>
    <property type="match status" value="1"/>
</dbReference>
<evidence type="ECO:0008006" key="3">
    <source>
        <dbReference type="Google" id="ProtNLM"/>
    </source>
</evidence>
<dbReference type="RefSeq" id="WP_239151834.1">
    <property type="nucleotide sequence ID" value="NZ_BOPG01000032.1"/>
</dbReference>
<dbReference type="AlphaFoldDB" id="A0A8J4E316"/>
<gene>
    <name evidence="1" type="ORF">Vau01_050680</name>
</gene>
<accession>A0A8J4E316</accession>
<sequence>MLGAAFAVLLVVACGGVAFLVVNRGSGAARDAAPCEVVAATITVTGAVEGLPDVTFSADGRTVATSGQPVQLWNADTGAPLKNLTHRFRDLTVMAFSPDGKALAMASDKTRIRDFLGFEPTGAAAGQGGMYPLVLWNVETGGPGDLYPHGSPLDGVEFSRDGASLATIEGDDVYLWDRTGRTRGPQALPVTEPHVGGVVFSPDGKLVAVASSLGAVVLYDPATRRAVRTFEKFGDRYTQMRFSPDGAHLAIHNGGAPLKIWNLTTGAAVAQLDLAADDYLVDFVYSADGRSLVTLDQTTDYRRWDAATGQQTGRVRKACGRRNAVAAQYGTLSPDATRATGVDQRTAGGPKQVEVVGLPF</sequence>
<dbReference type="SUPFAM" id="SSF82171">
    <property type="entry name" value="DPP6 N-terminal domain-like"/>
    <property type="match status" value="1"/>
</dbReference>
<reference evidence="1" key="1">
    <citation type="submission" date="2021-01" db="EMBL/GenBank/DDBJ databases">
        <title>Whole genome shotgun sequence of Virgisporangium aurantiacum NBRC 16421.</title>
        <authorList>
            <person name="Komaki H."/>
            <person name="Tamura T."/>
        </authorList>
    </citation>
    <scope>NUCLEOTIDE SEQUENCE</scope>
    <source>
        <strain evidence="1">NBRC 16421</strain>
    </source>
</reference>
<dbReference type="Pfam" id="PF00400">
    <property type="entry name" value="WD40"/>
    <property type="match status" value="1"/>
</dbReference>
<dbReference type="EMBL" id="BOPG01000032">
    <property type="protein sequence ID" value="GIJ57552.1"/>
    <property type="molecule type" value="Genomic_DNA"/>
</dbReference>
<dbReference type="InterPro" id="IPR011659">
    <property type="entry name" value="WD40"/>
</dbReference>
<keyword evidence="2" id="KW-1185">Reference proteome</keyword>
<dbReference type="InterPro" id="IPR015943">
    <property type="entry name" value="WD40/YVTN_repeat-like_dom_sf"/>
</dbReference>
<dbReference type="InterPro" id="IPR001680">
    <property type="entry name" value="WD40_rpt"/>
</dbReference>
<comment type="caution">
    <text evidence="1">The sequence shown here is derived from an EMBL/GenBank/DDBJ whole genome shotgun (WGS) entry which is preliminary data.</text>
</comment>
<dbReference type="SMART" id="SM00320">
    <property type="entry name" value="WD40"/>
    <property type="match status" value="4"/>
</dbReference>
<protein>
    <recommendedName>
        <fullName evidence="3">WD40 repeat domain-containing protein</fullName>
    </recommendedName>
</protein>